<evidence type="ECO:0000313" key="3">
    <source>
        <dbReference type="Proteomes" id="UP000054359"/>
    </source>
</evidence>
<name>A0A087TUU8_STEMI</name>
<reference evidence="2 3" key="1">
    <citation type="submission" date="2013-11" db="EMBL/GenBank/DDBJ databases">
        <title>Genome sequencing of Stegodyphus mimosarum.</title>
        <authorList>
            <person name="Bechsgaard J."/>
        </authorList>
    </citation>
    <scope>NUCLEOTIDE SEQUENCE [LARGE SCALE GENOMIC DNA]</scope>
</reference>
<organism evidence="2 3">
    <name type="scientific">Stegodyphus mimosarum</name>
    <name type="common">African social velvet spider</name>
    <dbReference type="NCBI Taxonomy" id="407821"/>
    <lineage>
        <taxon>Eukaryota</taxon>
        <taxon>Metazoa</taxon>
        <taxon>Ecdysozoa</taxon>
        <taxon>Arthropoda</taxon>
        <taxon>Chelicerata</taxon>
        <taxon>Arachnida</taxon>
        <taxon>Araneae</taxon>
        <taxon>Araneomorphae</taxon>
        <taxon>Entelegynae</taxon>
        <taxon>Eresoidea</taxon>
        <taxon>Eresidae</taxon>
        <taxon>Stegodyphus</taxon>
    </lineage>
</organism>
<accession>A0A087TUU8</accession>
<sequence>MNFEEELSFPHQTLLVPTMSFNKKKCRQYSSTRLKFGFIPSLSNLQLPMCLLCNRGLSNEAIKSSHLQEHLQKIPTHKQNKYLMFFTNIRDKFLKAPSVSGLL</sequence>
<dbReference type="EMBL" id="KK116827">
    <property type="protein sequence ID" value="KFM68887.1"/>
    <property type="molecule type" value="Genomic_DNA"/>
</dbReference>
<dbReference type="AlphaFoldDB" id="A0A087TUU8"/>
<dbReference type="OMA" id="NKYLMFF"/>
<keyword evidence="3" id="KW-1185">Reference proteome</keyword>
<evidence type="ECO:0000313" key="2">
    <source>
        <dbReference type="EMBL" id="KFM68887.1"/>
    </source>
</evidence>
<evidence type="ECO:0000259" key="1">
    <source>
        <dbReference type="PROSITE" id="PS00028"/>
    </source>
</evidence>
<dbReference type="PROSITE" id="PS00028">
    <property type="entry name" value="ZINC_FINGER_C2H2_1"/>
    <property type="match status" value="1"/>
</dbReference>
<proteinExistence type="predicted"/>
<feature type="domain" description="C2H2-type" evidence="1">
    <location>
        <begin position="50"/>
        <end position="70"/>
    </location>
</feature>
<dbReference type="InterPro" id="IPR013087">
    <property type="entry name" value="Znf_C2H2_type"/>
</dbReference>
<feature type="non-terminal residue" evidence="2">
    <location>
        <position position="103"/>
    </location>
</feature>
<dbReference type="OrthoDB" id="6432110at2759"/>
<gene>
    <name evidence="2" type="ORF">X975_08836</name>
</gene>
<dbReference type="Proteomes" id="UP000054359">
    <property type="component" value="Unassembled WGS sequence"/>
</dbReference>
<protein>
    <recommendedName>
        <fullName evidence="1">C2H2-type domain-containing protein</fullName>
    </recommendedName>
</protein>